<proteinExistence type="predicted"/>
<evidence type="ECO:0000256" key="1">
    <source>
        <dbReference type="SAM" id="MobiDB-lite"/>
    </source>
</evidence>
<accession>A0AAE3K8W5</accession>
<dbReference type="RefSeq" id="WP_250584602.1">
    <property type="nucleotide sequence ID" value="NZ_JAKRVX010000004.1"/>
</dbReference>
<reference evidence="3" key="2">
    <citation type="submission" date="2022-02" db="EMBL/GenBank/DDBJ databases">
        <authorList>
            <person name="Elcheninov A.G."/>
            <person name="Sorokin D.Y."/>
            <person name="Kublanov I.V."/>
        </authorList>
    </citation>
    <scope>NUCLEOTIDE SEQUENCE</scope>
    <source>
        <strain evidence="3">AArc-St2</strain>
    </source>
</reference>
<feature type="transmembrane region" description="Helical" evidence="2">
    <location>
        <begin position="58"/>
        <end position="77"/>
    </location>
</feature>
<gene>
    <name evidence="3" type="ORF">AArcSt2_10985</name>
</gene>
<dbReference type="Proteomes" id="UP001203207">
    <property type="component" value="Unassembled WGS sequence"/>
</dbReference>
<comment type="caution">
    <text evidence="3">The sequence shown here is derived from an EMBL/GenBank/DDBJ whole genome shotgun (WGS) entry which is preliminary data.</text>
</comment>
<dbReference type="InterPro" id="IPR055693">
    <property type="entry name" value="DUF7269"/>
</dbReference>
<feature type="region of interest" description="Disordered" evidence="1">
    <location>
        <begin position="84"/>
        <end position="103"/>
    </location>
</feature>
<dbReference type="EMBL" id="JAKRVX010000004">
    <property type="protein sequence ID" value="MCL9817468.1"/>
    <property type="molecule type" value="Genomic_DNA"/>
</dbReference>
<evidence type="ECO:0000313" key="4">
    <source>
        <dbReference type="Proteomes" id="UP001203207"/>
    </source>
</evidence>
<evidence type="ECO:0000256" key="2">
    <source>
        <dbReference type="SAM" id="Phobius"/>
    </source>
</evidence>
<keyword evidence="4" id="KW-1185">Reference proteome</keyword>
<reference evidence="3" key="1">
    <citation type="journal article" date="2022" name="Syst. Appl. Microbiol.">
        <title>Natronocalculus amylovorans gen. nov., sp. nov., and Natranaeroarchaeum aerophilus sp. nov., dominant culturable amylolytic natronoarchaea from hypersaline soda lakes in southwestern Siberia.</title>
        <authorList>
            <person name="Sorokin D.Y."/>
            <person name="Elcheninov A.G."/>
            <person name="Khizhniak T.V."/>
            <person name="Koenen M."/>
            <person name="Bale N.J."/>
            <person name="Damste J.S.S."/>
            <person name="Kublanov I.V."/>
        </authorList>
    </citation>
    <scope>NUCLEOTIDE SEQUENCE</scope>
    <source>
        <strain evidence="3">AArc-St2</strain>
    </source>
</reference>
<keyword evidence="2" id="KW-1133">Transmembrane helix</keyword>
<sequence>MQIDFNLDRDQTIARIQQVGPIAAAVVLLLVGGLLAFFSGPLPSAIADRVITVIPSPVTTVPIVLALLLGLVMSVYLRSGHTDHPGGLVDRDSPPEKPRTAPVRVGASFESTLTEATNTVRLKDVSYQETEPYEQLRETAIERLRLTQTLDREEVVTMLEEGQWTETAVAQAFFAETQAYPPGFQLRRWGEPGAAYQEAIRQTTVAIGQIGTERATEAESDASMTWRQRLASAVGVEATTADEQVTENV</sequence>
<name>A0AAE3K8W5_9EURY</name>
<keyword evidence="2" id="KW-0812">Transmembrane</keyword>
<evidence type="ECO:0000313" key="3">
    <source>
        <dbReference type="EMBL" id="MCL9817468.1"/>
    </source>
</evidence>
<protein>
    <submittedName>
        <fullName evidence="3">Uncharacterized protein</fullName>
    </submittedName>
</protein>
<dbReference type="AlphaFoldDB" id="A0AAE3K8W5"/>
<organism evidence="3 4">
    <name type="scientific">Natronocalculus amylovorans</name>
    <dbReference type="NCBI Taxonomy" id="2917812"/>
    <lineage>
        <taxon>Archaea</taxon>
        <taxon>Methanobacteriati</taxon>
        <taxon>Methanobacteriota</taxon>
        <taxon>Stenosarchaea group</taxon>
        <taxon>Halobacteria</taxon>
        <taxon>Halobacteriales</taxon>
        <taxon>Haloferacaceae</taxon>
        <taxon>Natronocalculus</taxon>
    </lineage>
</organism>
<feature type="transmembrane region" description="Helical" evidence="2">
    <location>
        <begin position="21"/>
        <end position="38"/>
    </location>
</feature>
<keyword evidence="2" id="KW-0472">Membrane</keyword>
<dbReference type="Pfam" id="PF23933">
    <property type="entry name" value="DUF7269"/>
    <property type="match status" value="1"/>
</dbReference>
<feature type="compositionally biased region" description="Basic and acidic residues" evidence="1">
    <location>
        <begin position="84"/>
        <end position="99"/>
    </location>
</feature>